<reference evidence="1" key="1">
    <citation type="submission" date="2021-06" db="EMBL/GenBank/DDBJ databases">
        <authorList>
            <person name="Kallberg Y."/>
            <person name="Tangrot J."/>
            <person name="Rosling A."/>
        </authorList>
    </citation>
    <scope>NUCLEOTIDE SEQUENCE</scope>
    <source>
        <strain evidence="1">MT106</strain>
    </source>
</reference>
<dbReference type="PANTHER" id="PTHR47369">
    <property type="entry name" value="BTB/POZ DOMAIN-CONTAINING PROTEIN"/>
    <property type="match status" value="1"/>
</dbReference>
<evidence type="ECO:0000313" key="1">
    <source>
        <dbReference type="EMBL" id="CAG8468476.1"/>
    </source>
</evidence>
<dbReference type="InterPro" id="IPR011333">
    <property type="entry name" value="SKP1/BTB/POZ_sf"/>
</dbReference>
<organism evidence="1 2">
    <name type="scientific">Ambispora gerdemannii</name>
    <dbReference type="NCBI Taxonomy" id="144530"/>
    <lineage>
        <taxon>Eukaryota</taxon>
        <taxon>Fungi</taxon>
        <taxon>Fungi incertae sedis</taxon>
        <taxon>Mucoromycota</taxon>
        <taxon>Glomeromycotina</taxon>
        <taxon>Glomeromycetes</taxon>
        <taxon>Archaeosporales</taxon>
        <taxon>Ambisporaceae</taxon>
        <taxon>Ambispora</taxon>
    </lineage>
</organism>
<dbReference type="EMBL" id="CAJVPL010000224">
    <property type="protein sequence ID" value="CAG8468476.1"/>
    <property type="molecule type" value="Genomic_DNA"/>
</dbReference>
<dbReference type="AlphaFoldDB" id="A0A9N8VY83"/>
<sequence>MQPSKTNSSNESSNSIMTPQIHLYQPSVQSIATQVNGKTNHNIHHQLATEKNIKEKQVAYTNNPLPVFLPKYHDFICIHMYNYGFIGGHYSDVSLQVNHTNFNQLYHLHAINIARSPIIRDALINFPSKEMTLNLDDENITQEGLGICFAHMYASCFHWINPNNVKSVFVAAYHLELADICAWAVEIMKKDVSTTTVIPYIKFFDQHYKEYSKRIEDFCYAFLIRKLPRLLKSFNTNPNNGNHLHEGQNICKLKAGSGFCHNRGYHGLLNIYTQLPFAWMKRILESKYLEVSSNIRYKFAKDLIAKRHELNLSNNPECVYMSFGTTHHQNITIAEKPRDLQKDFRRVLFKVPNRK</sequence>
<protein>
    <submittedName>
        <fullName evidence="1">12463_t:CDS:1</fullName>
    </submittedName>
</protein>
<keyword evidence="2" id="KW-1185">Reference proteome</keyword>
<gene>
    <name evidence="1" type="ORF">AGERDE_LOCUS2617</name>
</gene>
<dbReference type="OrthoDB" id="6359943at2759"/>
<comment type="caution">
    <text evidence="1">The sequence shown here is derived from an EMBL/GenBank/DDBJ whole genome shotgun (WGS) entry which is preliminary data.</text>
</comment>
<accession>A0A9N8VY83</accession>
<dbReference type="Proteomes" id="UP000789831">
    <property type="component" value="Unassembled WGS sequence"/>
</dbReference>
<evidence type="ECO:0000313" key="2">
    <source>
        <dbReference type="Proteomes" id="UP000789831"/>
    </source>
</evidence>
<proteinExistence type="predicted"/>
<dbReference type="Gene3D" id="3.30.710.10">
    <property type="entry name" value="Potassium Channel Kv1.1, Chain A"/>
    <property type="match status" value="1"/>
</dbReference>
<dbReference type="PANTHER" id="PTHR47369:SF2">
    <property type="entry name" value="BTB_POZ DOMAIN-CONTAINING PROTEIN 2"/>
    <property type="match status" value="1"/>
</dbReference>
<name>A0A9N8VY83_9GLOM</name>
<dbReference type="SUPFAM" id="SSF54695">
    <property type="entry name" value="POZ domain"/>
    <property type="match status" value="1"/>
</dbReference>